<dbReference type="InterPro" id="IPR001182">
    <property type="entry name" value="FtsW/RodA"/>
</dbReference>
<feature type="transmembrane region" description="Helical" evidence="11">
    <location>
        <begin position="52"/>
        <end position="69"/>
    </location>
</feature>
<comment type="catalytic activity">
    <reaction evidence="11">
        <text>[GlcNAc-(1-&gt;4)-Mur2Ac(oyl-L-Ala-gamma-D-Glu-L-Lys-D-Ala-D-Ala)](n)-di-trans,octa-cis-undecaprenyl diphosphate + beta-D-GlcNAc-(1-&gt;4)-Mur2Ac(oyl-L-Ala-gamma-D-Glu-L-Lys-D-Ala-D-Ala)-di-trans,octa-cis-undecaprenyl diphosphate = [GlcNAc-(1-&gt;4)-Mur2Ac(oyl-L-Ala-gamma-D-Glu-L-Lys-D-Ala-D-Ala)](n+1)-di-trans,octa-cis-undecaprenyl diphosphate + di-trans,octa-cis-undecaprenyl diphosphate + H(+)</text>
        <dbReference type="Rhea" id="RHEA:23708"/>
        <dbReference type="Rhea" id="RHEA-COMP:9602"/>
        <dbReference type="Rhea" id="RHEA-COMP:9603"/>
        <dbReference type="ChEBI" id="CHEBI:15378"/>
        <dbReference type="ChEBI" id="CHEBI:58405"/>
        <dbReference type="ChEBI" id="CHEBI:60033"/>
        <dbReference type="ChEBI" id="CHEBI:78435"/>
        <dbReference type="EC" id="2.4.99.28"/>
    </reaction>
</comment>
<comment type="function">
    <text evidence="11">Peptidoglycan polymerase that is essential for cell wall elongation.</text>
</comment>
<comment type="pathway">
    <text evidence="11">Cell wall biogenesis; peptidoglycan biosynthesis.</text>
</comment>
<dbReference type="GO" id="GO:0015648">
    <property type="term" value="F:lipid-linked peptidoglycan transporter activity"/>
    <property type="evidence" value="ECO:0007669"/>
    <property type="project" value="TreeGrafter"/>
</dbReference>
<evidence type="ECO:0000256" key="8">
    <source>
        <dbReference type="ARBA" id="ARBA00022989"/>
    </source>
</evidence>
<dbReference type="GO" id="GO:0009252">
    <property type="term" value="P:peptidoglycan biosynthetic process"/>
    <property type="evidence" value="ECO:0007669"/>
    <property type="project" value="UniProtKB-UniRule"/>
</dbReference>
<dbReference type="NCBIfam" id="TIGR02210">
    <property type="entry name" value="rodA_shape"/>
    <property type="match status" value="1"/>
</dbReference>
<evidence type="ECO:0000256" key="2">
    <source>
        <dbReference type="ARBA" id="ARBA00022475"/>
    </source>
</evidence>
<accession>A0A212KDD6</accession>
<sequence>MSPIDRRLITHANWGLIAFMGLLFLVGVANLYSASGIRLDEGLEVASFYQKQLVWGAMGVGLMLLVMSVDYRHLKSFDRIIYLAGVVLLLLVLVMGKEAKGAARWLHFGGFTLQPSEIAKISVLIMGAKILAATREPLGWRRLGLVLLMGLIPAGLIFRQPDLGTCLLVLLLLGGMILYKGVRPGVLKVCCIAGPLMLPVGWIFLKPYQKQRLLTFWDPANDPLQSSYHINQSHIAIGSGQMWGKGFLEGTQNQLRFLPEKHTDFAIAVFGEEWGFIGCMLLLMVFCFFLLSILNTARDAKDRFGSILCAGVFFYFFWQIFINMGMTMGLLPVVGVPLPFISYGGSATLVNFCLLGLVLNVSIRRFVFKVS</sequence>
<dbReference type="AlphaFoldDB" id="A0A212KDD6"/>
<feature type="transmembrane region" description="Helical" evidence="11">
    <location>
        <begin position="274"/>
        <end position="294"/>
    </location>
</feature>
<keyword evidence="9 11" id="KW-0472">Membrane</keyword>
<dbReference type="Pfam" id="PF01098">
    <property type="entry name" value="FTSW_RODA_SPOVE"/>
    <property type="match status" value="1"/>
</dbReference>
<protein>
    <recommendedName>
        <fullName evidence="11">Peptidoglycan glycosyltransferase RodA</fullName>
        <shortName evidence="11">PGT</shortName>
        <ecNumber evidence="11">2.4.99.28</ecNumber>
    </recommendedName>
    <alternativeName>
        <fullName evidence="11">Cell elongation protein RodA</fullName>
    </alternativeName>
    <alternativeName>
        <fullName evidence="11">Cell wall polymerase</fullName>
    </alternativeName>
    <alternativeName>
        <fullName evidence="11">Peptidoglycan polymerase</fullName>
        <shortName evidence="11">PG polymerase</shortName>
    </alternativeName>
</protein>
<dbReference type="UniPathway" id="UPA00219"/>
<dbReference type="GO" id="GO:0008955">
    <property type="term" value="F:peptidoglycan glycosyltransferase activity"/>
    <property type="evidence" value="ECO:0007669"/>
    <property type="project" value="UniProtKB-UniRule"/>
</dbReference>
<proteinExistence type="inferred from homology"/>
<keyword evidence="4 11" id="KW-0808">Transferase</keyword>
<feature type="transmembrane region" description="Helical" evidence="11">
    <location>
        <begin position="186"/>
        <end position="205"/>
    </location>
</feature>
<dbReference type="InterPro" id="IPR011923">
    <property type="entry name" value="RodA/MrdB"/>
</dbReference>
<feature type="transmembrane region" description="Helical" evidence="11">
    <location>
        <begin position="139"/>
        <end position="156"/>
    </location>
</feature>
<feature type="transmembrane region" description="Helical" evidence="11">
    <location>
        <begin position="162"/>
        <end position="179"/>
    </location>
</feature>
<feature type="transmembrane region" description="Helical" evidence="11">
    <location>
        <begin position="12"/>
        <end position="32"/>
    </location>
</feature>
<dbReference type="PANTHER" id="PTHR30474">
    <property type="entry name" value="CELL CYCLE PROTEIN"/>
    <property type="match status" value="1"/>
</dbReference>
<comment type="similarity">
    <text evidence="11">Belongs to the SEDS family. MrdB/RodA subfamily.</text>
</comment>
<keyword evidence="2 11" id="KW-1003">Cell membrane</keyword>
<gene>
    <name evidence="12" type="primary">mrdB</name>
    <name evidence="11" type="synonym">rodA</name>
    <name evidence="12" type="ORF">KL86DPRO_50241</name>
</gene>
<dbReference type="GO" id="GO:0005886">
    <property type="term" value="C:plasma membrane"/>
    <property type="evidence" value="ECO:0007669"/>
    <property type="project" value="UniProtKB-SubCell"/>
</dbReference>
<evidence type="ECO:0000256" key="6">
    <source>
        <dbReference type="ARBA" id="ARBA00022960"/>
    </source>
</evidence>
<feature type="transmembrane region" description="Helical" evidence="11">
    <location>
        <begin position="81"/>
        <end position="99"/>
    </location>
</feature>
<evidence type="ECO:0000256" key="10">
    <source>
        <dbReference type="ARBA" id="ARBA00023316"/>
    </source>
</evidence>
<dbReference type="GO" id="GO:0032153">
    <property type="term" value="C:cell division site"/>
    <property type="evidence" value="ECO:0007669"/>
    <property type="project" value="TreeGrafter"/>
</dbReference>
<feature type="transmembrane region" description="Helical" evidence="11">
    <location>
        <begin position="340"/>
        <end position="363"/>
    </location>
</feature>
<evidence type="ECO:0000256" key="7">
    <source>
        <dbReference type="ARBA" id="ARBA00022984"/>
    </source>
</evidence>
<keyword evidence="3 11" id="KW-0328">Glycosyltransferase</keyword>
<evidence type="ECO:0000256" key="4">
    <source>
        <dbReference type="ARBA" id="ARBA00022679"/>
    </source>
</evidence>
<comment type="subcellular location">
    <subcellularLocation>
        <location evidence="11">Cell membrane</location>
        <topology evidence="11">Multi-pass membrane protein</topology>
    </subcellularLocation>
    <subcellularLocation>
        <location evidence="1">Membrane</location>
        <topology evidence="1">Multi-pass membrane protein</topology>
    </subcellularLocation>
</comment>
<organism evidence="12">
    <name type="scientific">uncultured delta proteobacterium</name>
    <dbReference type="NCBI Taxonomy" id="34034"/>
    <lineage>
        <taxon>Bacteria</taxon>
        <taxon>Deltaproteobacteria</taxon>
        <taxon>environmental samples</taxon>
    </lineage>
</organism>
<keyword evidence="5 11" id="KW-0812">Transmembrane</keyword>
<feature type="transmembrane region" description="Helical" evidence="11">
    <location>
        <begin position="306"/>
        <end position="334"/>
    </location>
</feature>
<keyword evidence="8 11" id="KW-1133">Transmembrane helix</keyword>
<evidence type="ECO:0000313" key="12">
    <source>
        <dbReference type="EMBL" id="SBW09672.1"/>
    </source>
</evidence>
<evidence type="ECO:0000256" key="1">
    <source>
        <dbReference type="ARBA" id="ARBA00004141"/>
    </source>
</evidence>
<name>A0A212KDD6_9DELT</name>
<dbReference type="PANTHER" id="PTHR30474:SF1">
    <property type="entry name" value="PEPTIDOGLYCAN GLYCOSYLTRANSFERASE MRDB"/>
    <property type="match status" value="1"/>
</dbReference>
<dbReference type="HAMAP" id="MF_02079">
    <property type="entry name" value="PGT_RodA"/>
    <property type="match status" value="1"/>
</dbReference>
<dbReference type="GO" id="GO:0008360">
    <property type="term" value="P:regulation of cell shape"/>
    <property type="evidence" value="ECO:0007669"/>
    <property type="project" value="UniProtKB-KW"/>
</dbReference>
<dbReference type="PROSITE" id="PS00428">
    <property type="entry name" value="FTSW_RODA_SPOVE"/>
    <property type="match status" value="1"/>
</dbReference>
<evidence type="ECO:0000256" key="11">
    <source>
        <dbReference type="HAMAP-Rule" id="MF_02079"/>
    </source>
</evidence>
<dbReference type="GO" id="GO:0071555">
    <property type="term" value="P:cell wall organization"/>
    <property type="evidence" value="ECO:0007669"/>
    <property type="project" value="UniProtKB-KW"/>
</dbReference>
<dbReference type="GO" id="GO:0051301">
    <property type="term" value="P:cell division"/>
    <property type="evidence" value="ECO:0007669"/>
    <property type="project" value="InterPro"/>
</dbReference>
<dbReference type="InterPro" id="IPR018365">
    <property type="entry name" value="Cell_cycle_FtsW-rel_CS"/>
</dbReference>
<reference evidence="12" key="1">
    <citation type="submission" date="2016-04" db="EMBL/GenBank/DDBJ databases">
        <authorList>
            <person name="Evans L.H."/>
            <person name="Alamgir A."/>
            <person name="Owens N."/>
            <person name="Weber N.D."/>
            <person name="Virtaneva K."/>
            <person name="Barbian K."/>
            <person name="Babar A."/>
            <person name="Rosenke K."/>
        </authorList>
    </citation>
    <scope>NUCLEOTIDE SEQUENCE</scope>
    <source>
        <strain evidence="12">86</strain>
    </source>
</reference>
<dbReference type="EMBL" id="FLUQ01000005">
    <property type="protein sequence ID" value="SBW09672.1"/>
    <property type="molecule type" value="Genomic_DNA"/>
</dbReference>
<keyword evidence="7 11" id="KW-0573">Peptidoglycan synthesis</keyword>
<dbReference type="EC" id="2.4.99.28" evidence="11"/>
<evidence type="ECO:0000256" key="3">
    <source>
        <dbReference type="ARBA" id="ARBA00022676"/>
    </source>
</evidence>
<keyword evidence="6 11" id="KW-0133">Cell shape</keyword>
<evidence type="ECO:0000256" key="9">
    <source>
        <dbReference type="ARBA" id="ARBA00023136"/>
    </source>
</evidence>
<keyword evidence="10 11" id="KW-0961">Cell wall biogenesis/degradation</keyword>
<evidence type="ECO:0000256" key="5">
    <source>
        <dbReference type="ARBA" id="ARBA00022692"/>
    </source>
</evidence>